<dbReference type="EMBL" id="PEYW01000037">
    <property type="protein sequence ID" value="PIS20668.1"/>
    <property type="molecule type" value="Genomic_DNA"/>
</dbReference>
<organism evidence="1 2">
    <name type="scientific">candidate division WWE3 bacterium CG08_land_8_20_14_0_20_43_13</name>
    <dbReference type="NCBI Taxonomy" id="1975087"/>
    <lineage>
        <taxon>Bacteria</taxon>
        <taxon>Katanobacteria</taxon>
    </lineage>
</organism>
<dbReference type="AlphaFoldDB" id="A0A2H0X9A2"/>
<sequence>MSYEFGLSRQEMVRDWFRHELPIIERLAPDRGSTIVDLGCGTNIFVKALQDKGYESVIGIDLDEDLATTNRGAIGSESMMIGVLTC</sequence>
<evidence type="ECO:0000313" key="1">
    <source>
        <dbReference type="EMBL" id="PIS20668.1"/>
    </source>
</evidence>
<dbReference type="Gene3D" id="3.40.50.150">
    <property type="entry name" value="Vaccinia Virus protein VP39"/>
    <property type="match status" value="1"/>
</dbReference>
<gene>
    <name evidence="1" type="ORF">COT52_02600</name>
</gene>
<dbReference type="SUPFAM" id="SSF53335">
    <property type="entry name" value="S-adenosyl-L-methionine-dependent methyltransferases"/>
    <property type="match status" value="1"/>
</dbReference>
<dbReference type="Proteomes" id="UP000231414">
    <property type="component" value="Unassembled WGS sequence"/>
</dbReference>
<accession>A0A2H0X9A2</accession>
<comment type="caution">
    <text evidence="1">The sequence shown here is derived from an EMBL/GenBank/DDBJ whole genome shotgun (WGS) entry which is preliminary data.</text>
</comment>
<evidence type="ECO:0000313" key="2">
    <source>
        <dbReference type="Proteomes" id="UP000231414"/>
    </source>
</evidence>
<proteinExistence type="predicted"/>
<protein>
    <submittedName>
        <fullName evidence="1">Uncharacterized protein</fullName>
    </submittedName>
</protein>
<reference evidence="2" key="1">
    <citation type="submission" date="2017-09" db="EMBL/GenBank/DDBJ databases">
        <title>Depth-based differentiation of microbial function through sediment-hosted aquifers and enrichment of novel symbionts in the deep terrestrial subsurface.</title>
        <authorList>
            <person name="Probst A.J."/>
            <person name="Ladd B."/>
            <person name="Jarett J.K."/>
            <person name="Geller-Mcgrath D.E."/>
            <person name="Sieber C.M.K."/>
            <person name="Emerson J.B."/>
            <person name="Anantharaman K."/>
            <person name="Thomas B.C."/>
            <person name="Malmstrom R."/>
            <person name="Stieglmeier M."/>
            <person name="Klingl A."/>
            <person name="Woyke T."/>
            <person name="Ryan C.M."/>
            <person name="Banfield J.F."/>
        </authorList>
    </citation>
    <scope>NUCLEOTIDE SEQUENCE [LARGE SCALE GENOMIC DNA]</scope>
</reference>
<dbReference type="InterPro" id="IPR029063">
    <property type="entry name" value="SAM-dependent_MTases_sf"/>
</dbReference>
<dbReference type="Pfam" id="PF13489">
    <property type="entry name" value="Methyltransf_23"/>
    <property type="match status" value="1"/>
</dbReference>
<dbReference type="CDD" id="cd02440">
    <property type="entry name" value="AdoMet_MTases"/>
    <property type="match status" value="1"/>
</dbReference>
<name>A0A2H0X9A2_UNCKA</name>